<keyword evidence="3" id="KW-1185">Reference proteome</keyword>
<accession>A0A2P5BXK4</accession>
<evidence type="ECO:0000313" key="2">
    <source>
        <dbReference type="EMBL" id="PON53520.1"/>
    </source>
</evidence>
<dbReference type="AlphaFoldDB" id="A0A2P5BXK4"/>
<organism evidence="2 3">
    <name type="scientific">Trema orientale</name>
    <name type="common">Charcoal tree</name>
    <name type="synonym">Celtis orientalis</name>
    <dbReference type="NCBI Taxonomy" id="63057"/>
    <lineage>
        <taxon>Eukaryota</taxon>
        <taxon>Viridiplantae</taxon>
        <taxon>Streptophyta</taxon>
        <taxon>Embryophyta</taxon>
        <taxon>Tracheophyta</taxon>
        <taxon>Spermatophyta</taxon>
        <taxon>Magnoliopsida</taxon>
        <taxon>eudicotyledons</taxon>
        <taxon>Gunneridae</taxon>
        <taxon>Pentapetalae</taxon>
        <taxon>rosids</taxon>
        <taxon>fabids</taxon>
        <taxon>Rosales</taxon>
        <taxon>Cannabaceae</taxon>
        <taxon>Trema</taxon>
    </lineage>
</organism>
<feature type="non-terminal residue" evidence="2">
    <location>
        <position position="1"/>
    </location>
</feature>
<evidence type="ECO:0000256" key="1">
    <source>
        <dbReference type="SAM" id="MobiDB-lite"/>
    </source>
</evidence>
<sequence>WTCSQDNNSQLTHSLSSPSISLLFFSLTHGRCPASPDDGPPSRIMSLHHQGSTRHP</sequence>
<dbReference type="EMBL" id="JXTC01000443">
    <property type="protein sequence ID" value="PON53520.1"/>
    <property type="molecule type" value="Genomic_DNA"/>
</dbReference>
<comment type="caution">
    <text evidence="2">The sequence shown here is derived from an EMBL/GenBank/DDBJ whole genome shotgun (WGS) entry which is preliminary data.</text>
</comment>
<feature type="region of interest" description="Disordered" evidence="1">
    <location>
        <begin position="33"/>
        <end position="56"/>
    </location>
</feature>
<evidence type="ECO:0000313" key="3">
    <source>
        <dbReference type="Proteomes" id="UP000237000"/>
    </source>
</evidence>
<dbReference type="InParanoid" id="A0A2P5BXK4"/>
<dbReference type="Proteomes" id="UP000237000">
    <property type="component" value="Unassembled WGS sequence"/>
</dbReference>
<reference evidence="3" key="1">
    <citation type="submission" date="2016-06" db="EMBL/GenBank/DDBJ databases">
        <title>Parallel loss of symbiosis genes in relatives of nitrogen-fixing non-legume Parasponia.</title>
        <authorList>
            <person name="Van Velzen R."/>
            <person name="Holmer R."/>
            <person name="Bu F."/>
            <person name="Rutten L."/>
            <person name="Van Zeijl A."/>
            <person name="Liu W."/>
            <person name="Santuari L."/>
            <person name="Cao Q."/>
            <person name="Sharma T."/>
            <person name="Shen D."/>
            <person name="Roswanjaya Y."/>
            <person name="Wardhani T."/>
            <person name="Kalhor M.S."/>
            <person name="Jansen J."/>
            <person name="Van den Hoogen J."/>
            <person name="Gungor B."/>
            <person name="Hartog M."/>
            <person name="Hontelez J."/>
            <person name="Verver J."/>
            <person name="Yang W.-C."/>
            <person name="Schijlen E."/>
            <person name="Repin R."/>
            <person name="Schilthuizen M."/>
            <person name="Schranz E."/>
            <person name="Heidstra R."/>
            <person name="Miyata K."/>
            <person name="Fedorova E."/>
            <person name="Kohlen W."/>
            <person name="Bisseling T."/>
            <person name="Smit S."/>
            <person name="Geurts R."/>
        </authorList>
    </citation>
    <scope>NUCLEOTIDE SEQUENCE [LARGE SCALE GENOMIC DNA]</scope>
    <source>
        <strain evidence="3">cv. RG33-2</strain>
    </source>
</reference>
<name>A0A2P5BXK4_TREOI</name>
<gene>
    <name evidence="2" type="ORF">TorRG33x02_305080</name>
</gene>
<protein>
    <submittedName>
        <fullName evidence="2">Uncharacterized protein</fullName>
    </submittedName>
</protein>
<proteinExistence type="predicted"/>